<dbReference type="InterPro" id="IPR011010">
    <property type="entry name" value="DNA_brk_join_enz"/>
</dbReference>
<evidence type="ECO:0000259" key="5">
    <source>
        <dbReference type="PROSITE" id="PS51898"/>
    </source>
</evidence>
<dbReference type="Pfam" id="PF02899">
    <property type="entry name" value="Phage_int_SAM_1"/>
    <property type="match status" value="1"/>
</dbReference>
<evidence type="ECO:0008006" key="9">
    <source>
        <dbReference type="Google" id="ProtNLM"/>
    </source>
</evidence>
<evidence type="ECO:0000259" key="6">
    <source>
        <dbReference type="PROSITE" id="PS51900"/>
    </source>
</evidence>
<dbReference type="InterPro" id="IPR010998">
    <property type="entry name" value="Integrase_recombinase_N"/>
</dbReference>
<dbReference type="PANTHER" id="PTHR30349">
    <property type="entry name" value="PHAGE INTEGRASE-RELATED"/>
    <property type="match status" value="1"/>
</dbReference>
<keyword evidence="8" id="KW-1185">Reference proteome</keyword>
<dbReference type="Gene3D" id="1.10.150.130">
    <property type="match status" value="1"/>
</dbReference>
<dbReference type="InterPro" id="IPR050090">
    <property type="entry name" value="Tyrosine_recombinase_XerCD"/>
</dbReference>
<dbReference type="Proteomes" id="UP000263486">
    <property type="component" value="Unassembled WGS sequence"/>
</dbReference>
<evidence type="ECO:0000256" key="1">
    <source>
        <dbReference type="ARBA" id="ARBA00022908"/>
    </source>
</evidence>
<dbReference type="InterPro" id="IPR044068">
    <property type="entry name" value="CB"/>
</dbReference>
<evidence type="ECO:0000256" key="4">
    <source>
        <dbReference type="PROSITE-ProRule" id="PRU01248"/>
    </source>
</evidence>
<gene>
    <name evidence="7" type="ORF">DYH56_09745</name>
</gene>
<dbReference type="Pfam" id="PF00589">
    <property type="entry name" value="Phage_integrase"/>
    <property type="match status" value="1"/>
</dbReference>
<comment type="caution">
    <text evidence="7">The sequence shown here is derived from an EMBL/GenBank/DDBJ whole genome shotgun (WGS) entry which is preliminary data.</text>
</comment>
<dbReference type="EMBL" id="QUAJ01000016">
    <property type="protein sequence ID" value="REI40756.1"/>
    <property type="molecule type" value="Genomic_DNA"/>
</dbReference>
<dbReference type="InterPro" id="IPR004107">
    <property type="entry name" value="Integrase_SAM-like_N"/>
</dbReference>
<keyword evidence="3" id="KW-0233">DNA recombination</keyword>
<dbReference type="InterPro" id="IPR013762">
    <property type="entry name" value="Integrase-like_cat_sf"/>
</dbReference>
<proteinExistence type="predicted"/>
<name>A0ABX9KGJ9_9FUSO</name>
<accession>A0ABX9KGJ9</accession>
<dbReference type="PROSITE" id="PS51898">
    <property type="entry name" value="TYR_RECOMBINASE"/>
    <property type="match status" value="1"/>
</dbReference>
<dbReference type="InterPro" id="IPR002104">
    <property type="entry name" value="Integrase_catalytic"/>
</dbReference>
<keyword evidence="2 4" id="KW-0238">DNA-binding</keyword>
<organism evidence="7 8">
    <name type="scientific">Psychrilyobacter piezotolerans</name>
    <dbReference type="NCBI Taxonomy" id="2293438"/>
    <lineage>
        <taxon>Bacteria</taxon>
        <taxon>Fusobacteriati</taxon>
        <taxon>Fusobacteriota</taxon>
        <taxon>Fusobacteriia</taxon>
        <taxon>Fusobacteriales</taxon>
        <taxon>Fusobacteriaceae</taxon>
        <taxon>Psychrilyobacter</taxon>
    </lineage>
</organism>
<sequence>MLEKVPGYKEFEKHMKDSSFSYNSCEAYKKDIDDFFIFIRYKPLNEIIKEDILNFIRDLKKVYSNNSINRKIISIRGYLKYFYKNGIIDSLPMEKIKNLPPEKRTLEILSLKEIDKLREVMDDSPKEYRDKIILDILYDTGILISEVLDLRCEDLISEDYKAITQIKGTKINKIPLDDSLSERLQIFIEEKRDELRNKNTKIFSSVSRQNYRARLIQYGKRAGLDREIYTHMIRNSVLKNILDTEGAHVVKERMGYSTIQNTSLYSSRNTGKIKEKYMEIGIGDE</sequence>
<dbReference type="SUPFAM" id="SSF56349">
    <property type="entry name" value="DNA breaking-rejoining enzymes"/>
    <property type="match status" value="1"/>
</dbReference>
<dbReference type="PROSITE" id="PS51900">
    <property type="entry name" value="CB"/>
    <property type="match status" value="1"/>
</dbReference>
<dbReference type="Gene3D" id="1.10.443.10">
    <property type="entry name" value="Intergrase catalytic core"/>
    <property type="match status" value="1"/>
</dbReference>
<evidence type="ECO:0000256" key="2">
    <source>
        <dbReference type="ARBA" id="ARBA00023125"/>
    </source>
</evidence>
<dbReference type="RefSeq" id="WP_114642677.1">
    <property type="nucleotide sequence ID" value="NZ_JAACIO010000018.1"/>
</dbReference>
<dbReference type="PANTHER" id="PTHR30349:SF81">
    <property type="entry name" value="TYROSINE RECOMBINASE XERC"/>
    <property type="match status" value="1"/>
</dbReference>
<protein>
    <recommendedName>
        <fullName evidence="9">Integrase</fullName>
    </recommendedName>
</protein>
<feature type="domain" description="Core-binding (CB)" evidence="6">
    <location>
        <begin position="2"/>
        <end position="83"/>
    </location>
</feature>
<feature type="domain" description="Tyr recombinase" evidence="5">
    <location>
        <begin position="104"/>
        <end position="278"/>
    </location>
</feature>
<evidence type="ECO:0000313" key="8">
    <source>
        <dbReference type="Proteomes" id="UP000263486"/>
    </source>
</evidence>
<evidence type="ECO:0000313" key="7">
    <source>
        <dbReference type="EMBL" id="REI40756.1"/>
    </source>
</evidence>
<reference evidence="7 8" key="1">
    <citation type="submission" date="2018-08" db="EMBL/GenBank/DDBJ databases">
        <title>Draft genome sequence of Psychrilyobacter sp. strain SD5 isolated from Black Sea water.</title>
        <authorList>
            <person name="Yadav S."/>
            <person name="Villanueva L."/>
            <person name="Damste J.S.S."/>
        </authorList>
    </citation>
    <scope>NUCLEOTIDE SEQUENCE [LARGE SCALE GENOMIC DNA]</scope>
    <source>
        <strain evidence="7 8">SD5</strain>
    </source>
</reference>
<evidence type="ECO:0000256" key="3">
    <source>
        <dbReference type="ARBA" id="ARBA00023172"/>
    </source>
</evidence>
<keyword evidence="1" id="KW-0229">DNA integration</keyword>